<evidence type="ECO:0000256" key="5">
    <source>
        <dbReference type="ARBA" id="ARBA00023237"/>
    </source>
</evidence>
<feature type="domain" description="SusD-like N-terminal" evidence="8">
    <location>
        <begin position="82"/>
        <end position="230"/>
    </location>
</feature>
<accession>A0ABX7XQJ3</accession>
<dbReference type="InterPro" id="IPR012944">
    <property type="entry name" value="SusD_RagB_dom"/>
</dbReference>
<dbReference type="RefSeq" id="WP_211807892.1">
    <property type="nucleotide sequence ID" value="NZ_CP072361.1"/>
</dbReference>
<keyword evidence="4" id="KW-0472">Membrane</keyword>
<dbReference type="InterPro" id="IPR011990">
    <property type="entry name" value="TPR-like_helical_dom_sf"/>
</dbReference>
<comment type="subcellular location">
    <subcellularLocation>
        <location evidence="1">Cell outer membrane</location>
    </subcellularLocation>
</comment>
<name>A0ABX7XQJ3_9BACT</name>
<dbReference type="InterPro" id="IPR033985">
    <property type="entry name" value="SusD-like_N"/>
</dbReference>
<evidence type="ECO:0000313" key="9">
    <source>
        <dbReference type="EMBL" id="QUB75888.1"/>
    </source>
</evidence>
<organism evidence="9 10">
    <name type="scientific">Prevotella melaninogenica</name>
    <dbReference type="NCBI Taxonomy" id="28132"/>
    <lineage>
        <taxon>Bacteria</taxon>
        <taxon>Pseudomonadati</taxon>
        <taxon>Bacteroidota</taxon>
        <taxon>Bacteroidia</taxon>
        <taxon>Bacteroidales</taxon>
        <taxon>Prevotellaceae</taxon>
        <taxon>Prevotella</taxon>
    </lineage>
</organism>
<gene>
    <name evidence="9" type="ORF">J5A58_02450</name>
</gene>
<evidence type="ECO:0000256" key="2">
    <source>
        <dbReference type="ARBA" id="ARBA00006275"/>
    </source>
</evidence>
<keyword evidence="3 6" id="KW-0732">Signal</keyword>
<evidence type="ECO:0000256" key="1">
    <source>
        <dbReference type="ARBA" id="ARBA00004442"/>
    </source>
</evidence>
<dbReference type="Gene3D" id="1.25.40.390">
    <property type="match status" value="1"/>
</dbReference>
<proteinExistence type="inferred from homology"/>
<feature type="signal peptide" evidence="6">
    <location>
        <begin position="1"/>
        <end position="23"/>
    </location>
</feature>
<keyword evidence="10" id="KW-1185">Reference proteome</keyword>
<dbReference type="Pfam" id="PF14322">
    <property type="entry name" value="SusD-like_3"/>
    <property type="match status" value="1"/>
</dbReference>
<evidence type="ECO:0000256" key="6">
    <source>
        <dbReference type="SAM" id="SignalP"/>
    </source>
</evidence>
<evidence type="ECO:0000256" key="4">
    <source>
        <dbReference type="ARBA" id="ARBA00023136"/>
    </source>
</evidence>
<dbReference type="EMBL" id="CP072361">
    <property type="protein sequence ID" value="QUB75888.1"/>
    <property type="molecule type" value="Genomic_DNA"/>
</dbReference>
<dbReference type="Proteomes" id="UP000682195">
    <property type="component" value="Chromosome 1"/>
</dbReference>
<evidence type="ECO:0000259" key="8">
    <source>
        <dbReference type="Pfam" id="PF14322"/>
    </source>
</evidence>
<feature type="chain" id="PRO_5047074079" evidence="6">
    <location>
        <begin position="24"/>
        <end position="534"/>
    </location>
</feature>
<dbReference type="PROSITE" id="PS51257">
    <property type="entry name" value="PROKAR_LIPOPROTEIN"/>
    <property type="match status" value="1"/>
</dbReference>
<dbReference type="SUPFAM" id="SSF48452">
    <property type="entry name" value="TPR-like"/>
    <property type="match status" value="1"/>
</dbReference>
<feature type="domain" description="RagB/SusD" evidence="7">
    <location>
        <begin position="287"/>
        <end position="533"/>
    </location>
</feature>
<reference evidence="9 10" key="1">
    <citation type="submission" date="2021-03" db="EMBL/GenBank/DDBJ databases">
        <title>Human Oral Microbial Genomes.</title>
        <authorList>
            <person name="Johnston C.D."/>
            <person name="Chen T."/>
            <person name="Dewhirst F.E."/>
        </authorList>
    </citation>
    <scope>NUCLEOTIDE SEQUENCE [LARGE SCALE GENOMIC DNA]</scope>
    <source>
        <strain evidence="9 10">F0054</strain>
    </source>
</reference>
<dbReference type="Pfam" id="PF07980">
    <property type="entry name" value="SusD_RagB"/>
    <property type="match status" value="1"/>
</dbReference>
<evidence type="ECO:0000256" key="3">
    <source>
        <dbReference type="ARBA" id="ARBA00022729"/>
    </source>
</evidence>
<protein>
    <submittedName>
        <fullName evidence="9">RagB/SusD family nutrient uptake outer membrane protein</fullName>
    </submittedName>
</protein>
<comment type="similarity">
    <text evidence="2">Belongs to the SusD family.</text>
</comment>
<evidence type="ECO:0000313" key="10">
    <source>
        <dbReference type="Proteomes" id="UP000682195"/>
    </source>
</evidence>
<evidence type="ECO:0000259" key="7">
    <source>
        <dbReference type="Pfam" id="PF07980"/>
    </source>
</evidence>
<keyword evidence="5" id="KW-0998">Cell outer membrane</keyword>
<sequence length="534" mass="60337">MKRYKIFIIATLLSGAMLTSGCSDDFLQKSSPSASSSGNFWQTADDAHEGLTAVYDALQNPFLYNDATNQSKWDGCGPLNMDCMTDNGGHFNWSGWMNGWDIANGIHSSSSRLVEQWWIANYEAIKRCNLLIANVGRTGISDATREQYIAEAKVIRALMYLNLTMTYHDVPFITAPQTMNEANTPKTDRATIVKAIMADLKTAATVLPVDAPETNRITRGAALSILGRTALYNGMWDDTIDAYHQVIALNKYSLFNDYSQLFTKDNENCPEIIMSVSYQGPGKNEGCGLGGHWGSPLEAMNGMIDLADAFYMTNGKPCQDKRIIDFYPDGSPNYWDNVNTQRYENRDPRLKATLFVPGMSWNGKSVLYGGSANSYSTIYVMKYFNPSLSSADSWDAGQDFYIVRYTEVLLSLAEADIEKGTNFDEAVRLINQVRARAKMPSVENVEGTGLSQDQLRAIVRHERRVETAFEGLRLFDLYRWHTLKDAVDRVNNEAKTYKFPYEYRNYRGEKEYVWPIPQPDVDSNHDLEQNDLWK</sequence>